<sequence length="215" mass="24995">MQRSKWTFKLSVLVLCLSCIFRCKRYHPETETPEDLNVFSSHQDIDHGIENLDSFISVIEKMLYKYPSIKSKMFIMLKKNLDPSSSLLSSNPNKLFTSSEGMFPDPQEIFAKFKSILDAEEMLKEDLQGVLRTSENYMEILNVKKKGWISAMKDLDGKLISLKERKARVQSRQSSIELEAEFETINKKIHDLYDAIKKGDAWDKRLCQLLTELFP</sequence>
<dbReference type="VEuPathDB" id="MicrosporidiaDB:NEDG_01437"/>
<organism evidence="2 4">
    <name type="scientific">Nematocida displodere</name>
    <dbReference type="NCBI Taxonomy" id="1805483"/>
    <lineage>
        <taxon>Eukaryota</taxon>
        <taxon>Fungi</taxon>
        <taxon>Fungi incertae sedis</taxon>
        <taxon>Microsporidia</taxon>
        <taxon>Nematocida</taxon>
    </lineage>
</organism>
<evidence type="ECO:0000313" key="4">
    <source>
        <dbReference type="Proteomes" id="UP000185944"/>
    </source>
</evidence>
<evidence type="ECO:0000313" key="2">
    <source>
        <dbReference type="EMBL" id="OAG29890.1"/>
    </source>
</evidence>
<proteinExistence type="predicted"/>
<dbReference type="RefSeq" id="XP_067544442.1">
    <property type="nucleotide sequence ID" value="XM_067688855.1"/>
</dbReference>
<accession>A0A177EER0</accession>
<dbReference type="VEuPathDB" id="MicrosporidiaDB:NEDG_02127"/>
<dbReference type="Proteomes" id="UP000185944">
    <property type="component" value="Unassembled WGS sequence"/>
</dbReference>
<keyword evidence="1" id="KW-0732">Signal</keyword>
<protein>
    <submittedName>
        <fullName evidence="2">Uncharacterized protein</fullName>
    </submittedName>
</protein>
<evidence type="ECO:0000313" key="3">
    <source>
        <dbReference type="EMBL" id="OAG32260.1"/>
    </source>
</evidence>
<comment type="caution">
    <text evidence="2">The sequence shown here is derived from an EMBL/GenBank/DDBJ whole genome shotgun (WGS) entry which is preliminary data.</text>
</comment>
<dbReference type="GeneID" id="93647787"/>
<evidence type="ECO:0000256" key="1">
    <source>
        <dbReference type="SAM" id="SignalP"/>
    </source>
</evidence>
<feature type="signal peptide" evidence="1">
    <location>
        <begin position="1"/>
        <end position="25"/>
    </location>
</feature>
<dbReference type="OrthoDB" id="2195055at2759"/>
<dbReference type="EMBL" id="LTDL01000038">
    <property type="protein sequence ID" value="OAG29890.1"/>
    <property type="molecule type" value="Genomic_DNA"/>
</dbReference>
<dbReference type="AlphaFoldDB" id="A0A177EER0"/>
<dbReference type="EMBL" id="LTDL01000009">
    <property type="protein sequence ID" value="OAG32260.1"/>
    <property type="molecule type" value="Genomic_DNA"/>
</dbReference>
<name>A0A177EER0_9MICR</name>
<feature type="chain" id="PRO_5010455682" evidence="1">
    <location>
        <begin position="26"/>
        <end position="215"/>
    </location>
</feature>
<keyword evidence="4" id="KW-1185">Reference proteome</keyword>
<reference evidence="2 4" key="1">
    <citation type="submission" date="2016-02" db="EMBL/GenBank/DDBJ databases">
        <title>Discovery of a natural microsporidian pathogen with a broad tissue tropism in Caenorhabditis elegans.</title>
        <authorList>
            <person name="Luallen R.J."/>
            <person name="Reinke A.W."/>
            <person name="Tong L."/>
            <person name="Botts M.R."/>
            <person name="Felix M.-A."/>
            <person name="Troemel E.R."/>
        </authorList>
    </citation>
    <scope>NUCLEOTIDE SEQUENCE [LARGE SCALE GENOMIC DNA]</scope>
    <source>
        <strain evidence="2 4">JUm2807</strain>
    </source>
</reference>
<gene>
    <name evidence="2" type="ORF">NEDG_01437</name>
    <name evidence="3" type="ORF">NEDG_02127</name>
</gene>